<evidence type="ECO:0000256" key="11">
    <source>
        <dbReference type="ARBA" id="ARBA00023012"/>
    </source>
</evidence>
<dbReference type="PROSITE" id="PS50113">
    <property type="entry name" value="PAC"/>
    <property type="match status" value="2"/>
</dbReference>
<evidence type="ECO:0000256" key="7">
    <source>
        <dbReference type="ARBA" id="ARBA00022741"/>
    </source>
</evidence>
<keyword evidence="9" id="KW-0067">ATP-binding</keyword>
<dbReference type="InterPro" id="IPR005467">
    <property type="entry name" value="His_kinase_dom"/>
</dbReference>
<dbReference type="FunFam" id="1.10.287.130:FF:000004">
    <property type="entry name" value="Ethylene receptor 1"/>
    <property type="match status" value="1"/>
</dbReference>
<dbReference type="SUPFAM" id="SSF55874">
    <property type="entry name" value="ATPase domain of HSP90 chaperone/DNA topoisomerase II/histidine kinase"/>
    <property type="match status" value="1"/>
</dbReference>
<dbReference type="Gene3D" id="3.30.565.10">
    <property type="entry name" value="Histidine kinase-like ATPase, C-terminal domain"/>
    <property type="match status" value="1"/>
</dbReference>
<dbReference type="EC" id="2.7.13.3" evidence="3"/>
<dbReference type="PROSITE" id="PS50109">
    <property type="entry name" value="HIS_KIN"/>
    <property type="match status" value="1"/>
</dbReference>
<dbReference type="InterPro" id="IPR000700">
    <property type="entry name" value="PAS-assoc_C"/>
</dbReference>
<dbReference type="InterPro" id="IPR004358">
    <property type="entry name" value="Sig_transdc_His_kin-like_C"/>
</dbReference>
<accession>A0A926F3K5</accession>
<name>A0A926F3K5_9BACT</name>
<dbReference type="SUPFAM" id="SSF55781">
    <property type="entry name" value="GAF domain-like"/>
    <property type="match status" value="1"/>
</dbReference>
<evidence type="ECO:0000313" key="18">
    <source>
        <dbReference type="Proteomes" id="UP000651085"/>
    </source>
</evidence>
<keyword evidence="13" id="KW-0175">Coiled coil</keyword>
<evidence type="ECO:0000256" key="8">
    <source>
        <dbReference type="ARBA" id="ARBA00022777"/>
    </source>
</evidence>
<reference evidence="17" key="1">
    <citation type="submission" date="2020-08" db="EMBL/GenBank/DDBJ databases">
        <title>Genome public.</title>
        <authorList>
            <person name="Liu C."/>
            <person name="Sun Q."/>
        </authorList>
    </citation>
    <scope>NUCLEOTIDE SEQUENCE</scope>
    <source>
        <strain evidence="17">N12</strain>
    </source>
</reference>
<evidence type="ECO:0000256" key="5">
    <source>
        <dbReference type="ARBA" id="ARBA00022679"/>
    </source>
</evidence>
<dbReference type="InterPro" id="IPR013655">
    <property type="entry name" value="PAS_fold_3"/>
</dbReference>
<dbReference type="InterPro" id="IPR035965">
    <property type="entry name" value="PAS-like_dom_sf"/>
</dbReference>
<evidence type="ECO:0000256" key="2">
    <source>
        <dbReference type="ARBA" id="ARBA00004370"/>
    </source>
</evidence>
<keyword evidence="8" id="KW-0418">Kinase</keyword>
<keyword evidence="11" id="KW-0902">Two-component regulatory system</keyword>
<evidence type="ECO:0000259" key="14">
    <source>
        <dbReference type="PROSITE" id="PS50109"/>
    </source>
</evidence>
<keyword evidence="4" id="KW-0597">Phosphoprotein</keyword>
<feature type="domain" description="Histidine kinase" evidence="14">
    <location>
        <begin position="715"/>
        <end position="925"/>
    </location>
</feature>
<dbReference type="PROSITE" id="PS50112">
    <property type="entry name" value="PAS"/>
    <property type="match status" value="1"/>
</dbReference>
<dbReference type="SUPFAM" id="SSF55785">
    <property type="entry name" value="PYP-like sensor domain (PAS domain)"/>
    <property type="match status" value="2"/>
</dbReference>
<dbReference type="Proteomes" id="UP000651085">
    <property type="component" value="Unassembled WGS sequence"/>
</dbReference>
<dbReference type="PRINTS" id="PR00344">
    <property type="entry name" value="BCTRLSENSOR"/>
</dbReference>
<dbReference type="Pfam" id="PF13426">
    <property type="entry name" value="PAS_9"/>
    <property type="match status" value="1"/>
</dbReference>
<evidence type="ECO:0000256" key="1">
    <source>
        <dbReference type="ARBA" id="ARBA00000085"/>
    </source>
</evidence>
<feature type="domain" description="PAC" evidence="16">
    <location>
        <begin position="640"/>
        <end position="697"/>
    </location>
</feature>
<keyword evidence="12" id="KW-0472">Membrane</keyword>
<gene>
    <name evidence="17" type="ORF">H8744_03665</name>
</gene>
<dbReference type="GO" id="GO:0005524">
    <property type="term" value="F:ATP binding"/>
    <property type="evidence" value="ECO:0007669"/>
    <property type="project" value="UniProtKB-KW"/>
</dbReference>
<keyword evidence="5" id="KW-0808">Transferase</keyword>
<feature type="domain" description="PAS" evidence="15">
    <location>
        <begin position="434"/>
        <end position="475"/>
    </location>
</feature>
<dbReference type="InterPro" id="IPR029016">
    <property type="entry name" value="GAF-like_dom_sf"/>
</dbReference>
<comment type="catalytic activity">
    <reaction evidence="1">
        <text>ATP + protein L-histidine = ADP + protein N-phospho-L-histidine.</text>
        <dbReference type="EC" id="2.7.13.3"/>
    </reaction>
</comment>
<dbReference type="SMART" id="SM00388">
    <property type="entry name" value="HisKA"/>
    <property type="match status" value="1"/>
</dbReference>
<comment type="subcellular location">
    <subcellularLocation>
        <location evidence="2">Membrane</location>
    </subcellularLocation>
</comment>
<evidence type="ECO:0000259" key="15">
    <source>
        <dbReference type="PROSITE" id="PS50112"/>
    </source>
</evidence>
<dbReference type="AlphaFoldDB" id="A0A926F3K5"/>
<comment type="caution">
    <text evidence="17">The sequence shown here is derived from an EMBL/GenBank/DDBJ whole genome shotgun (WGS) entry which is preliminary data.</text>
</comment>
<evidence type="ECO:0000256" key="4">
    <source>
        <dbReference type="ARBA" id="ARBA00022553"/>
    </source>
</evidence>
<dbReference type="EMBL" id="JACRTF010000001">
    <property type="protein sequence ID" value="MBC8592352.1"/>
    <property type="molecule type" value="Genomic_DNA"/>
</dbReference>
<dbReference type="Gene3D" id="3.30.450.20">
    <property type="entry name" value="PAS domain"/>
    <property type="match status" value="3"/>
</dbReference>
<keyword evidence="18" id="KW-1185">Reference proteome</keyword>
<feature type="coiled-coil region" evidence="13">
    <location>
        <begin position="289"/>
        <end position="316"/>
    </location>
</feature>
<evidence type="ECO:0000256" key="10">
    <source>
        <dbReference type="ARBA" id="ARBA00022989"/>
    </source>
</evidence>
<dbReference type="FunFam" id="3.30.565.10:FF:000006">
    <property type="entry name" value="Sensor histidine kinase WalK"/>
    <property type="match status" value="1"/>
</dbReference>
<keyword evidence="7" id="KW-0547">Nucleotide-binding</keyword>
<sequence>MHSDYERLCKLSSVAQIGWWEANFKTNQYLCSEFLRNLLGLDKNEVAFEEVHSLIREDYRHRLIREFFSIVRLNRYDQTFPVVVNNKEIWVHSRLGFVEDGPDAETTAFGYVQCVADPTLNLTSETLNRINEQLSRQNSISHSLSHFVQDANPSPGINNILKDILQFFKGGRVYIFEYDEDRHYQSCTFEVVAKGVRPEIDSLQDIPAATLPWWTSRVLSGRSVILSSLEELQGKATEAEYEILGRQDIKSLMVIPLMTGDKVWGYMGVDLVDRYYQWNHEDYQWFASLANIVSICMELRRAKDEAERERTFLSNLFRYMPLGYIRMTIICDKAGIPVDYLIADANSISSEIIGKSREEYVGKLASQLNFDYKEKLEYILDMTDDNCHKELDEYFPKTGKSCRCIVYSPEKNEVVALFMDATDTIQAHKALDRSEKLFRNIFANIPVGVEIYDKDGFLIDINNKDMEIFGVRTKEDVIGVNLFYNPNITDDLKVRIKEEEEVDFRMNYKFRATEGYYETGKRGYIALYTKVSQLFDGEGIFMGYLFLNIDNTERIDAIQRIQDFENFFLLISDYAKVGYAKLNLLDRQGYAIKQWFKNMGENEDTPLGEIVGVYRKLHPDDRQLVLDFYRKVIAGERKHFRGEVRVRNASGGQGEEWNWIRMNIMVSHHDPENAVIELIGINYDITELKEIEEKLIEAKEKAEEADRLKSAFLANMSHEIRTPLNAIVGFSGLLMETEDLEERQQYMDIVEENNDLLLQLISDILDLSKIEAGTFEFTRSEVNVNLLCEDIVRSMQMKVSENVELVFDPHPAECYIVSDRNRLHQLISNFVNNATKFTSEGYIRVGYNYADENHLRFYVSDTGIGIEEEHRVQIFDRFVKLNSFVHGTGLGLSICRSIIEQLGGEIGVESEVGKGSCFWFVLPIT</sequence>
<dbReference type="SUPFAM" id="SSF47384">
    <property type="entry name" value="Homodimeric domain of signal transducing histidine kinase"/>
    <property type="match status" value="1"/>
</dbReference>
<dbReference type="InterPro" id="IPR036097">
    <property type="entry name" value="HisK_dim/P_sf"/>
</dbReference>
<evidence type="ECO:0000256" key="12">
    <source>
        <dbReference type="ARBA" id="ARBA00023136"/>
    </source>
</evidence>
<dbReference type="Gene3D" id="1.10.287.130">
    <property type="match status" value="1"/>
</dbReference>
<dbReference type="InterPro" id="IPR050736">
    <property type="entry name" value="Sensor_HK_Regulatory"/>
</dbReference>
<evidence type="ECO:0000256" key="6">
    <source>
        <dbReference type="ARBA" id="ARBA00022692"/>
    </source>
</evidence>
<dbReference type="PANTHER" id="PTHR43711:SF31">
    <property type="entry name" value="HISTIDINE KINASE"/>
    <property type="match status" value="1"/>
</dbReference>
<dbReference type="CDD" id="cd16922">
    <property type="entry name" value="HATPase_EvgS-ArcB-TorS-like"/>
    <property type="match status" value="1"/>
</dbReference>
<keyword evidence="10" id="KW-1133">Transmembrane helix</keyword>
<dbReference type="InterPro" id="IPR003594">
    <property type="entry name" value="HATPase_dom"/>
</dbReference>
<dbReference type="NCBIfam" id="TIGR00229">
    <property type="entry name" value="sensory_box"/>
    <property type="match status" value="1"/>
</dbReference>
<dbReference type="InterPro" id="IPR036890">
    <property type="entry name" value="HATPase_C_sf"/>
</dbReference>
<dbReference type="Pfam" id="PF01590">
    <property type="entry name" value="GAF"/>
    <property type="match status" value="1"/>
</dbReference>
<dbReference type="InterPro" id="IPR003018">
    <property type="entry name" value="GAF"/>
</dbReference>
<proteinExistence type="predicted"/>
<feature type="domain" description="PAC" evidence="16">
    <location>
        <begin position="506"/>
        <end position="563"/>
    </location>
</feature>
<protein>
    <recommendedName>
        <fullName evidence="3">histidine kinase</fullName>
        <ecNumber evidence="3">2.7.13.3</ecNumber>
    </recommendedName>
</protein>
<dbReference type="Pfam" id="PF02518">
    <property type="entry name" value="HATPase_c"/>
    <property type="match status" value="1"/>
</dbReference>
<dbReference type="GO" id="GO:0016020">
    <property type="term" value="C:membrane"/>
    <property type="evidence" value="ECO:0007669"/>
    <property type="project" value="UniProtKB-SubCell"/>
</dbReference>
<dbReference type="CDD" id="cd00082">
    <property type="entry name" value="HisKA"/>
    <property type="match status" value="1"/>
</dbReference>
<dbReference type="SMART" id="SM00387">
    <property type="entry name" value="HATPase_c"/>
    <property type="match status" value="1"/>
</dbReference>
<dbReference type="InterPro" id="IPR000014">
    <property type="entry name" value="PAS"/>
</dbReference>
<evidence type="ECO:0000259" key="16">
    <source>
        <dbReference type="PROSITE" id="PS50113"/>
    </source>
</evidence>
<dbReference type="PANTHER" id="PTHR43711">
    <property type="entry name" value="TWO-COMPONENT HISTIDINE KINASE"/>
    <property type="match status" value="1"/>
</dbReference>
<dbReference type="InterPro" id="IPR003661">
    <property type="entry name" value="HisK_dim/P_dom"/>
</dbReference>
<evidence type="ECO:0000256" key="9">
    <source>
        <dbReference type="ARBA" id="ARBA00022840"/>
    </source>
</evidence>
<evidence type="ECO:0000256" key="3">
    <source>
        <dbReference type="ARBA" id="ARBA00012438"/>
    </source>
</evidence>
<keyword evidence="6" id="KW-0812">Transmembrane</keyword>
<dbReference type="GO" id="GO:0000155">
    <property type="term" value="F:phosphorelay sensor kinase activity"/>
    <property type="evidence" value="ECO:0007669"/>
    <property type="project" value="InterPro"/>
</dbReference>
<evidence type="ECO:0000256" key="13">
    <source>
        <dbReference type="SAM" id="Coils"/>
    </source>
</evidence>
<organism evidence="17 18">
    <name type="scientific">Jilunia laotingensis</name>
    <dbReference type="NCBI Taxonomy" id="2763675"/>
    <lineage>
        <taxon>Bacteria</taxon>
        <taxon>Pseudomonadati</taxon>
        <taxon>Bacteroidota</taxon>
        <taxon>Bacteroidia</taxon>
        <taxon>Bacteroidales</taxon>
        <taxon>Bacteroidaceae</taxon>
        <taxon>Jilunia</taxon>
    </lineage>
</organism>
<evidence type="ECO:0000313" key="17">
    <source>
        <dbReference type="EMBL" id="MBC8592352.1"/>
    </source>
</evidence>
<dbReference type="Gene3D" id="3.30.450.40">
    <property type="match status" value="1"/>
</dbReference>
<dbReference type="Pfam" id="PF00512">
    <property type="entry name" value="HisKA"/>
    <property type="match status" value="1"/>
</dbReference>
<dbReference type="SMART" id="SM00065">
    <property type="entry name" value="GAF"/>
    <property type="match status" value="1"/>
</dbReference>
<dbReference type="Pfam" id="PF08447">
    <property type="entry name" value="PAS_3"/>
    <property type="match status" value="1"/>
</dbReference>